<comment type="caution">
    <text evidence="1">The sequence shown here is derived from an EMBL/GenBank/DDBJ whole genome shotgun (WGS) entry which is preliminary data.</text>
</comment>
<dbReference type="EMBL" id="PYAX01000031">
    <property type="protein sequence ID" value="PSL43523.1"/>
    <property type="molecule type" value="Genomic_DNA"/>
</dbReference>
<dbReference type="RefSeq" id="WP_106620502.1">
    <property type="nucleotide sequence ID" value="NZ_PYAX01000031.1"/>
</dbReference>
<evidence type="ECO:0000313" key="1">
    <source>
        <dbReference type="EMBL" id="PSL43523.1"/>
    </source>
</evidence>
<keyword evidence="2" id="KW-1185">Reference proteome</keyword>
<accession>A0A2P8HBC5</accession>
<gene>
    <name evidence="1" type="ORF">B0I31_13124</name>
</gene>
<dbReference type="Proteomes" id="UP000241118">
    <property type="component" value="Unassembled WGS sequence"/>
</dbReference>
<reference evidence="1 2" key="1">
    <citation type="submission" date="2018-03" db="EMBL/GenBank/DDBJ databases">
        <title>Genomic Encyclopedia of Type Strains, Phase III (KMG-III): the genomes of soil and plant-associated and newly described type strains.</title>
        <authorList>
            <person name="Whitman W."/>
        </authorList>
    </citation>
    <scope>NUCLEOTIDE SEQUENCE [LARGE SCALE GENOMIC DNA]</scope>
    <source>
        <strain evidence="1 2">CGMCC 4.7097</strain>
    </source>
</reference>
<organism evidence="1 2">
    <name type="scientific">Saccharothrix carnea</name>
    <dbReference type="NCBI Taxonomy" id="1280637"/>
    <lineage>
        <taxon>Bacteria</taxon>
        <taxon>Bacillati</taxon>
        <taxon>Actinomycetota</taxon>
        <taxon>Actinomycetes</taxon>
        <taxon>Pseudonocardiales</taxon>
        <taxon>Pseudonocardiaceae</taxon>
        <taxon>Saccharothrix</taxon>
    </lineage>
</organism>
<sequence length="91" mass="9350">MAGRPDSVDWHAVPGDPHRYEPDVIEPGLRGLAEATGLVAAGGHAVLGDVRLELPVDPGGTEVCVRLFDVEPGALPARAVLLPAGCGRGVH</sequence>
<proteinExistence type="predicted"/>
<dbReference type="OrthoDB" id="3543971at2"/>
<protein>
    <submittedName>
        <fullName evidence="1">Uncharacterized protein</fullName>
    </submittedName>
</protein>
<name>A0A2P8HBC5_SACCR</name>
<evidence type="ECO:0000313" key="2">
    <source>
        <dbReference type="Proteomes" id="UP000241118"/>
    </source>
</evidence>
<dbReference type="AlphaFoldDB" id="A0A2P8HBC5"/>